<evidence type="ECO:0000256" key="19">
    <source>
        <dbReference type="PIRSR" id="PIRSR006135-2"/>
    </source>
</evidence>
<proteinExistence type="inferred from homology"/>
<comment type="catalytic activity">
    <reaction evidence="2">
        <text>adenosylcob(III)inamide phosphate + GTP + H(+) = adenosylcob(III)inamide-GDP + diphosphate</text>
        <dbReference type="Rhea" id="RHEA:22712"/>
        <dbReference type="ChEBI" id="CHEBI:15378"/>
        <dbReference type="ChEBI" id="CHEBI:33019"/>
        <dbReference type="ChEBI" id="CHEBI:37565"/>
        <dbReference type="ChEBI" id="CHEBI:58502"/>
        <dbReference type="ChEBI" id="CHEBI:60487"/>
        <dbReference type="EC" id="2.7.7.62"/>
    </reaction>
</comment>
<evidence type="ECO:0000256" key="13">
    <source>
        <dbReference type="ARBA" id="ARBA00022777"/>
    </source>
</evidence>
<evidence type="ECO:0000256" key="2">
    <source>
        <dbReference type="ARBA" id="ARBA00000711"/>
    </source>
</evidence>
<evidence type="ECO:0000313" key="20">
    <source>
        <dbReference type="EMBL" id="TYS42932.1"/>
    </source>
</evidence>
<comment type="catalytic activity">
    <reaction evidence="1">
        <text>adenosylcob(III)inamide + ATP = adenosylcob(III)inamide phosphate + ADP + H(+)</text>
        <dbReference type="Rhea" id="RHEA:15769"/>
        <dbReference type="ChEBI" id="CHEBI:2480"/>
        <dbReference type="ChEBI" id="CHEBI:15378"/>
        <dbReference type="ChEBI" id="CHEBI:30616"/>
        <dbReference type="ChEBI" id="CHEBI:58502"/>
        <dbReference type="ChEBI" id="CHEBI:456216"/>
        <dbReference type="EC" id="2.7.1.156"/>
    </reaction>
</comment>
<evidence type="ECO:0000256" key="1">
    <source>
        <dbReference type="ARBA" id="ARBA00000312"/>
    </source>
</evidence>
<dbReference type="SUPFAM" id="SSF52540">
    <property type="entry name" value="P-loop containing nucleoside triphosphate hydrolases"/>
    <property type="match status" value="1"/>
</dbReference>
<evidence type="ECO:0000256" key="7">
    <source>
        <dbReference type="ARBA" id="ARBA00007490"/>
    </source>
</evidence>
<evidence type="ECO:0000256" key="18">
    <source>
        <dbReference type="PIRSR" id="PIRSR006135-1"/>
    </source>
</evidence>
<keyword evidence="15 19" id="KW-0342">GTP-binding</keyword>
<evidence type="ECO:0000256" key="11">
    <source>
        <dbReference type="ARBA" id="ARBA00022679"/>
    </source>
</evidence>
<dbReference type="GO" id="GO:0009236">
    <property type="term" value="P:cobalamin biosynthetic process"/>
    <property type="evidence" value="ECO:0007669"/>
    <property type="project" value="UniProtKB-UniPathway"/>
</dbReference>
<sequence length="192" mass="21037">MDSAEGLIFITGGVRSGKSTFAEKTAASRAAASNGRLHYIAAGKSSDEEMAERILLHQKQRDESGSGWRTWEQPARIGELAAAFTKQDVLLLDCLTTLLNNELFGTGGRWESPEFQEEVKERILADIHSLKESAGALIIVSNEVQYEPFEAGSVSHIYARLLGRLHQRIVGMAVQAYLVEAGIPLPMKGRKP</sequence>
<comment type="function">
    <text evidence="4">Catalyzes ATP-dependent phosphorylation of adenosylcobinamide and addition of GMP to adenosylcobinamide phosphate.</text>
</comment>
<comment type="pathway">
    <text evidence="5">Cofactor biosynthesis; adenosylcobalamin biosynthesis; adenosylcobalamin from cob(II)yrinate a,c-diamide: step 6/7.</text>
</comment>
<comment type="pathway">
    <text evidence="6">Cofactor biosynthesis; adenosylcobalamin biosynthesis; adenosylcobalamin from cob(II)yrinate a,c-diamide: step 5/7.</text>
</comment>
<evidence type="ECO:0000256" key="16">
    <source>
        <dbReference type="ARBA" id="ARBA00029570"/>
    </source>
</evidence>
<dbReference type="AlphaFoldDB" id="A0A5D4R001"/>
<dbReference type="EC" id="2.7.7.62" evidence="9"/>
<dbReference type="EC" id="2.7.1.156" evidence="8"/>
<evidence type="ECO:0000256" key="6">
    <source>
        <dbReference type="ARBA" id="ARBA00005159"/>
    </source>
</evidence>
<feature type="binding site" evidence="19">
    <location>
        <begin position="12"/>
        <end position="19"/>
    </location>
    <ligand>
        <name>GTP</name>
        <dbReference type="ChEBI" id="CHEBI:37565"/>
    </ligand>
</feature>
<dbReference type="Proteomes" id="UP000322139">
    <property type="component" value="Unassembled WGS sequence"/>
</dbReference>
<reference evidence="20 21" key="1">
    <citation type="submission" date="2019-08" db="EMBL/GenBank/DDBJ databases">
        <title>Bacillus genomes from the desert of Cuatro Cienegas, Coahuila.</title>
        <authorList>
            <person name="Olmedo-Alvarez G."/>
        </authorList>
    </citation>
    <scope>NUCLEOTIDE SEQUENCE [LARGE SCALE GENOMIC DNA]</scope>
    <source>
        <strain evidence="20 21">CH446_14T</strain>
    </source>
</reference>
<dbReference type="GO" id="GO:0005524">
    <property type="term" value="F:ATP binding"/>
    <property type="evidence" value="ECO:0007669"/>
    <property type="project" value="UniProtKB-KW"/>
</dbReference>
<dbReference type="PANTHER" id="PTHR34848">
    <property type="match status" value="1"/>
</dbReference>
<keyword evidence="10" id="KW-0169">Cobalamin biosynthesis</keyword>
<accession>A0A5D4R001</accession>
<dbReference type="Pfam" id="PF02283">
    <property type="entry name" value="CobU"/>
    <property type="match status" value="1"/>
</dbReference>
<organism evidence="20 21">
    <name type="scientific">Bacillus infantis</name>
    <dbReference type="NCBI Taxonomy" id="324767"/>
    <lineage>
        <taxon>Bacteria</taxon>
        <taxon>Bacillati</taxon>
        <taxon>Bacillota</taxon>
        <taxon>Bacilli</taxon>
        <taxon>Bacillales</taxon>
        <taxon>Bacillaceae</taxon>
        <taxon>Bacillus</taxon>
    </lineage>
</organism>
<dbReference type="PANTHER" id="PTHR34848:SF1">
    <property type="entry name" value="BIFUNCTIONAL ADENOSYLCOBALAMIN BIOSYNTHESIS PROTEIN COBU"/>
    <property type="match status" value="1"/>
</dbReference>
<protein>
    <recommendedName>
        <fullName evidence="16">Adenosylcobinamide kinase</fullName>
        <ecNumber evidence="8">2.7.1.156</ecNumber>
        <ecNumber evidence="9">2.7.7.62</ecNumber>
    </recommendedName>
    <alternativeName>
        <fullName evidence="17">Adenosylcobinamide-phosphate guanylyltransferase</fullName>
    </alternativeName>
</protein>
<comment type="catalytic activity">
    <reaction evidence="3">
        <text>adenosylcob(III)inamide + GTP = adenosylcob(III)inamide phosphate + GDP + H(+)</text>
        <dbReference type="Rhea" id="RHEA:15765"/>
        <dbReference type="ChEBI" id="CHEBI:2480"/>
        <dbReference type="ChEBI" id="CHEBI:15378"/>
        <dbReference type="ChEBI" id="CHEBI:37565"/>
        <dbReference type="ChEBI" id="CHEBI:58189"/>
        <dbReference type="ChEBI" id="CHEBI:58502"/>
        <dbReference type="EC" id="2.7.1.156"/>
    </reaction>
</comment>
<evidence type="ECO:0000256" key="14">
    <source>
        <dbReference type="ARBA" id="ARBA00022840"/>
    </source>
</evidence>
<evidence type="ECO:0000256" key="5">
    <source>
        <dbReference type="ARBA" id="ARBA00004692"/>
    </source>
</evidence>
<evidence type="ECO:0000256" key="17">
    <source>
        <dbReference type="ARBA" id="ARBA00030571"/>
    </source>
</evidence>
<dbReference type="RefSeq" id="WP_148976826.1">
    <property type="nucleotide sequence ID" value="NZ_VTER01000015.1"/>
</dbReference>
<evidence type="ECO:0000313" key="21">
    <source>
        <dbReference type="Proteomes" id="UP000322139"/>
    </source>
</evidence>
<dbReference type="InterPro" id="IPR003203">
    <property type="entry name" value="CobU/CobP"/>
</dbReference>
<feature type="binding site" evidence="19">
    <location>
        <begin position="41"/>
        <end position="43"/>
    </location>
    <ligand>
        <name>GTP</name>
        <dbReference type="ChEBI" id="CHEBI:37565"/>
    </ligand>
</feature>
<dbReference type="PIRSF" id="PIRSF006135">
    <property type="entry name" value="CobU"/>
    <property type="match status" value="1"/>
</dbReference>
<gene>
    <name evidence="20" type="ORF">FZD51_22715</name>
</gene>
<dbReference type="InterPro" id="IPR027417">
    <property type="entry name" value="P-loop_NTPase"/>
</dbReference>
<evidence type="ECO:0000256" key="15">
    <source>
        <dbReference type="ARBA" id="ARBA00023134"/>
    </source>
</evidence>
<evidence type="ECO:0000256" key="4">
    <source>
        <dbReference type="ARBA" id="ARBA00003889"/>
    </source>
</evidence>
<feature type="active site" description="GMP-histidine intermediate" evidence="18">
    <location>
        <position position="57"/>
    </location>
</feature>
<comment type="caution">
    <text evidence="20">The sequence shown here is derived from an EMBL/GenBank/DDBJ whole genome shotgun (WGS) entry which is preliminary data.</text>
</comment>
<evidence type="ECO:0000256" key="10">
    <source>
        <dbReference type="ARBA" id="ARBA00022573"/>
    </source>
</evidence>
<evidence type="ECO:0000256" key="9">
    <source>
        <dbReference type="ARBA" id="ARBA00012523"/>
    </source>
</evidence>
<dbReference type="GO" id="GO:0008820">
    <property type="term" value="F:cobinamide phosphate guanylyltransferase activity"/>
    <property type="evidence" value="ECO:0007669"/>
    <property type="project" value="UniProtKB-EC"/>
</dbReference>
<keyword evidence="13 20" id="KW-0418">Kinase</keyword>
<evidence type="ECO:0000256" key="12">
    <source>
        <dbReference type="ARBA" id="ARBA00022741"/>
    </source>
</evidence>
<name>A0A5D4R001_9BACI</name>
<keyword evidence="12 19" id="KW-0547">Nucleotide-binding</keyword>
<dbReference type="EMBL" id="VTER01000015">
    <property type="protein sequence ID" value="TYS42932.1"/>
    <property type="molecule type" value="Genomic_DNA"/>
</dbReference>
<evidence type="ECO:0000256" key="8">
    <source>
        <dbReference type="ARBA" id="ARBA00012016"/>
    </source>
</evidence>
<comment type="similarity">
    <text evidence="7">Belongs to the CobU/CobP family.</text>
</comment>
<dbReference type="UniPathway" id="UPA00148">
    <property type="reaction ID" value="UER00236"/>
</dbReference>
<feature type="binding site" evidence="19">
    <location>
        <position position="72"/>
    </location>
    <ligand>
        <name>GTP</name>
        <dbReference type="ChEBI" id="CHEBI:37565"/>
    </ligand>
</feature>
<dbReference type="GO" id="GO:0005525">
    <property type="term" value="F:GTP binding"/>
    <property type="evidence" value="ECO:0007669"/>
    <property type="project" value="UniProtKB-KW"/>
</dbReference>
<evidence type="ECO:0000256" key="3">
    <source>
        <dbReference type="ARBA" id="ARBA00001522"/>
    </source>
</evidence>
<feature type="binding site" evidence="19">
    <location>
        <position position="93"/>
    </location>
    <ligand>
        <name>GTP</name>
        <dbReference type="ChEBI" id="CHEBI:37565"/>
    </ligand>
</feature>
<dbReference type="Gene3D" id="3.40.50.300">
    <property type="entry name" value="P-loop containing nucleotide triphosphate hydrolases"/>
    <property type="match status" value="1"/>
</dbReference>
<keyword evidence="11" id="KW-0808">Transferase</keyword>
<dbReference type="GO" id="GO:0043752">
    <property type="term" value="F:adenosylcobinamide kinase activity"/>
    <property type="evidence" value="ECO:0007669"/>
    <property type="project" value="UniProtKB-EC"/>
</dbReference>
<keyword evidence="14" id="KW-0067">ATP-binding</keyword>